<keyword evidence="4" id="KW-1003">Cell membrane</keyword>
<evidence type="ECO:0000256" key="3">
    <source>
        <dbReference type="ARBA" id="ARBA00012438"/>
    </source>
</evidence>
<dbReference type="Gene3D" id="3.30.450.20">
    <property type="entry name" value="PAS domain"/>
    <property type="match status" value="1"/>
</dbReference>
<dbReference type="GO" id="GO:0000156">
    <property type="term" value="F:phosphorelay response regulator activity"/>
    <property type="evidence" value="ECO:0007669"/>
    <property type="project" value="TreeGrafter"/>
</dbReference>
<dbReference type="CDD" id="cd00082">
    <property type="entry name" value="HisKA"/>
    <property type="match status" value="1"/>
</dbReference>
<evidence type="ECO:0000256" key="2">
    <source>
        <dbReference type="ARBA" id="ARBA00004651"/>
    </source>
</evidence>
<keyword evidence="6" id="KW-0808">Transferase</keyword>
<dbReference type="Pfam" id="PF02518">
    <property type="entry name" value="HATPase_c"/>
    <property type="match status" value="1"/>
</dbReference>
<dbReference type="GO" id="GO:0030295">
    <property type="term" value="F:protein kinase activator activity"/>
    <property type="evidence" value="ECO:0007669"/>
    <property type="project" value="TreeGrafter"/>
</dbReference>
<evidence type="ECO:0000256" key="12">
    <source>
        <dbReference type="ARBA" id="ARBA00023012"/>
    </source>
</evidence>
<dbReference type="SMART" id="SM00388">
    <property type="entry name" value="HisKA"/>
    <property type="match status" value="1"/>
</dbReference>
<feature type="transmembrane region" description="Helical" evidence="15">
    <location>
        <begin position="21"/>
        <end position="45"/>
    </location>
</feature>
<dbReference type="PRINTS" id="PR00344">
    <property type="entry name" value="BCTRLSENSOR"/>
</dbReference>
<dbReference type="InterPro" id="IPR005467">
    <property type="entry name" value="His_kinase_dom"/>
</dbReference>
<evidence type="ECO:0000259" key="16">
    <source>
        <dbReference type="PROSITE" id="PS50109"/>
    </source>
</evidence>
<evidence type="ECO:0000256" key="7">
    <source>
        <dbReference type="ARBA" id="ARBA00022692"/>
    </source>
</evidence>
<accession>A0A2W5N683</accession>
<keyword evidence="8" id="KW-0547">Nucleotide-binding</keyword>
<dbReference type="InterPro" id="IPR035965">
    <property type="entry name" value="PAS-like_dom_sf"/>
</dbReference>
<organism evidence="18 19">
    <name type="scientific">Rhodovulum sulfidophilum</name>
    <name type="common">Rhodobacter sulfidophilus</name>
    <dbReference type="NCBI Taxonomy" id="35806"/>
    <lineage>
        <taxon>Bacteria</taxon>
        <taxon>Pseudomonadati</taxon>
        <taxon>Pseudomonadota</taxon>
        <taxon>Alphaproteobacteria</taxon>
        <taxon>Rhodobacterales</taxon>
        <taxon>Paracoccaceae</taxon>
        <taxon>Rhodovulum</taxon>
    </lineage>
</organism>
<dbReference type="InterPro" id="IPR000014">
    <property type="entry name" value="PAS"/>
</dbReference>
<dbReference type="InterPro" id="IPR045671">
    <property type="entry name" value="NtrY-like_N"/>
</dbReference>
<dbReference type="PIRSF" id="PIRSF037532">
    <property type="entry name" value="STHK_NtrY"/>
    <property type="match status" value="1"/>
</dbReference>
<dbReference type="InterPro" id="IPR003594">
    <property type="entry name" value="HATPase_dom"/>
</dbReference>
<keyword evidence="9 18" id="KW-0418">Kinase</keyword>
<feature type="compositionally biased region" description="Basic and acidic residues" evidence="14">
    <location>
        <begin position="738"/>
        <end position="761"/>
    </location>
</feature>
<dbReference type="InterPro" id="IPR017232">
    <property type="entry name" value="NtrY"/>
</dbReference>
<keyword evidence="11 15" id="KW-1133">Transmembrane helix</keyword>
<evidence type="ECO:0000256" key="14">
    <source>
        <dbReference type="SAM" id="MobiDB-lite"/>
    </source>
</evidence>
<dbReference type="Proteomes" id="UP000249185">
    <property type="component" value="Unassembled WGS sequence"/>
</dbReference>
<evidence type="ECO:0000256" key="11">
    <source>
        <dbReference type="ARBA" id="ARBA00022989"/>
    </source>
</evidence>
<dbReference type="GO" id="GO:0005886">
    <property type="term" value="C:plasma membrane"/>
    <property type="evidence" value="ECO:0007669"/>
    <property type="project" value="UniProtKB-SubCell"/>
</dbReference>
<comment type="subcellular location">
    <subcellularLocation>
        <location evidence="2">Cell membrane</location>
        <topology evidence="2">Multi-pass membrane protein</topology>
    </subcellularLocation>
</comment>
<evidence type="ECO:0000313" key="18">
    <source>
        <dbReference type="EMBL" id="PZQ48594.1"/>
    </source>
</evidence>
<evidence type="ECO:0000313" key="19">
    <source>
        <dbReference type="Proteomes" id="UP000249185"/>
    </source>
</evidence>
<dbReference type="GO" id="GO:0000155">
    <property type="term" value="F:phosphorelay sensor kinase activity"/>
    <property type="evidence" value="ECO:0007669"/>
    <property type="project" value="InterPro"/>
</dbReference>
<protein>
    <recommendedName>
        <fullName evidence="3">histidine kinase</fullName>
        <ecNumber evidence="3">2.7.13.3</ecNumber>
    </recommendedName>
</protein>
<reference evidence="18 19" key="1">
    <citation type="submission" date="2017-08" db="EMBL/GenBank/DDBJ databases">
        <title>Infants hospitalized years apart are colonized by the same room-sourced microbial strains.</title>
        <authorList>
            <person name="Brooks B."/>
            <person name="Olm M.R."/>
            <person name="Firek B.A."/>
            <person name="Baker R."/>
            <person name="Thomas B.C."/>
            <person name="Morowitz M.J."/>
            <person name="Banfield J.F."/>
        </authorList>
    </citation>
    <scope>NUCLEOTIDE SEQUENCE [LARGE SCALE GENOMIC DNA]</scope>
    <source>
        <strain evidence="18">S2_005_002_R2_34</strain>
    </source>
</reference>
<comment type="catalytic activity">
    <reaction evidence="1">
        <text>ATP + protein L-histidine = ADP + protein N-phospho-L-histidine.</text>
        <dbReference type="EC" id="2.7.13.3"/>
    </reaction>
</comment>
<dbReference type="SUPFAM" id="SSF55785">
    <property type="entry name" value="PYP-like sensor domain (PAS domain)"/>
    <property type="match status" value="1"/>
</dbReference>
<comment type="caution">
    <text evidence="18">The sequence shown here is derived from an EMBL/GenBank/DDBJ whole genome shotgun (WGS) entry which is preliminary data.</text>
</comment>
<dbReference type="PROSITE" id="PS50109">
    <property type="entry name" value="HIS_KIN"/>
    <property type="match status" value="1"/>
</dbReference>
<evidence type="ECO:0000259" key="17">
    <source>
        <dbReference type="PROSITE" id="PS50885"/>
    </source>
</evidence>
<feature type="region of interest" description="Disordered" evidence="14">
    <location>
        <begin position="737"/>
        <end position="761"/>
    </location>
</feature>
<feature type="transmembrane region" description="Helical" evidence="15">
    <location>
        <begin position="101"/>
        <end position="125"/>
    </location>
</feature>
<keyword evidence="5" id="KW-0597">Phosphoprotein</keyword>
<feature type="domain" description="Histidine kinase" evidence="16">
    <location>
        <begin position="515"/>
        <end position="738"/>
    </location>
</feature>
<dbReference type="Gene3D" id="3.30.565.10">
    <property type="entry name" value="Histidine kinase-like ATPase, C-terminal domain"/>
    <property type="match status" value="1"/>
</dbReference>
<dbReference type="InterPro" id="IPR013767">
    <property type="entry name" value="PAS_fold"/>
</dbReference>
<dbReference type="InterPro" id="IPR003661">
    <property type="entry name" value="HisK_dim/P_dom"/>
</dbReference>
<dbReference type="CDD" id="cd00130">
    <property type="entry name" value="PAS"/>
    <property type="match status" value="1"/>
</dbReference>
<gene>
    <name evidence="18" type="ORF">DI556_14150</name>
</gene>
<dbReference type="EMBL" id="QFPW01000011">
    <property type="protein sequence ID" value="PZQ48594.1"/>
    <property type="molecule type" value="Genomic_DNA"/>
</dbReference>
<dbReference type="GO" id="GO:0005524">
    <property type="term" value="F:ATP binding"/>
    <property type="evidence" value="ECO:0007669"/>
    <property type="project" value="UniProtKB-KW"/>
</dbReference>
<dbReference type="Gene3D" id="1.10.287.130">
    <property type="match status" value="1"/>
</dbReference>
<keyword evidence="12" id="KW-0902">Two-component regulatory system</keyword>
<dbReference type="SMART" id="SM00304">
    <property type="entry name" value="HAMP"/>
    <property type="match status" value="1"/>
</dbReference>
<dbReference type="SUPFAM" id="SSF55874">
    <property type="entry name" value="ATPase domain of HSP90 chaperone/DNA topoisomerase II/histidine kinase"/>
    <property type="match status" value="1"/>
</dbReference>
<dbReference type="Pfam" id="PF00672">
    <property type="entry name" value="HAMP"/>
    <property type="match status" value="1"/>
</dbReference>
<dbReference type="SUPFAM" id="SSF47384">
    <property type="entry name" value="Homodimeric domain of signal transducing histidine kinase"/>
    <property type="match status" value="1"/>
</dbReference>
<dbReference type="InterPro" id="IPR050351">
    <property type="entry name" value="BphY/WalK/GraS-like"/>
</dbReference>
<dbReference type="AlphaFoldDB" id="A0A2W5N683"/>
<feature type="domain" description="HAMP" evidence="17">
    <location>
        <begin position="323"/>
        <end position="376"/>
    </location>
</feature>
<evidence type="ECO:0000256" key="13">
    <source>
        <dbReference type="ARBA" id="ARBA00023136"/>
    </source>
</evidence>
<dbReference type="Gene3D" id="6.10.340.10">
    <property type="match status" value="1"/>
</dbReference>
<dbReference type="InterPro" id="IPR036097">
    <property type="entry name" value="HisK_dim/P_sf"/>
</dbReference>
<dbReference type="PANTHER" id="PTHR42878:SF7">
    <property type="entry name" value="SENSOR HISTIDINE KINASE GLRK"/>
    <property type="match status" value="1"/>
</dbReference>
<sequence>MRTSSLTLAWLRLGRWRSSHGVQAFGFWALVALAPILAIATFAVLGEMEWLGGGRSLRVVLLADFVYALVVAGFVVRRVAEIISERRKGSGATLHMRLVRFFTLIALIPTILVAVFATITLNVGLEGWFSDRVRNVVSNSLAAAQAYEDEHRVTLQTDARALATYLEEQKRRYPLLTGGQLREFLTQGQLRMQRALPKAYVIDGEGGLRSRGERSYLFDYTPPSEADIARAQTGEIVVIQDWEHNEFRALTKLDGFPDHFLYVSREVDGKILSLLDETKETVRLYEQLESDRGRMVFEFALIYLGFALAVILAAMWMGLWFADRLARPVGRLARAAERVGQGDLDVRVREETGGDEIAILSRGFNKMTRQVKGQRDALIAINAETERRRRLFDSVLSGVTAGVIGLDGLGRIEMMNAAAGAMVGLDPATSAARPLREAVPEFAALIDKLDTRKPQAVAQAEVRVPRDGRQRDLLVRVATRMGGDGVLEGYVVSFDDVTDLVVAQRMAAWGDVARRIAHEVKNPLTPIQLSAERMRRKFGPMVGEHRESLEQYADVIVRQTNDLRRIVDEFSKFARMPAPERKPLDLGKLIGEAVLLQESARPDIRYALTLPRHAVLSHLDGTMMNQALTNLLKNASEAIDDRVSGQDAAQGEIRVTMTTGEDEIVIEIEDNGRGLPEDPSRLFEPYVTHRAKGTGLGLPIVKKIVEEHDGTLVLLPARMFEGGDHVGALARITLPRGLPERADGDDEEKKIKTDRLRESVQ</sequence>
<feature type="transmembrane region" description="Helical" evidence="15">
    <location>
        <begin position="57"/>
        <end position="80"/>
    </location>
</feature>
<evidence type="ECO:0000256" key="10">
    <source>
        <dbReference type="ARBA" id="ARBA00022840"/>
    </source>
</evidence>
<feature type="transmembrane region" description="Helical" evidence="15">
    <location>
        <begin position="300"/>
        <end position="322"/>
    </location>
</feature>
<name>A0A2W5N683_RHOSU</name>
<dbReference type="SUPFAM" id="SSF158472">
    <property type="entry name" value="HAMP domain-like"/>
    <property type="match status" value="1"/>
</dbReference>
<keyword evidence="10" id="KW-0067">ATP-binding</keyword>
<dbReference type="InterPro" id="IPR003660">
    <property type="entry name" value="HAMP_dom"/>
</dbReference>
<evidence type="ECO:0000256" key="6">
    <source>
        <dbReference type="ARBA" id="ARBA00022679"/>
    </source>
</evidence>
<dbReference type="InterPro" id="IPR004358">
    <property type="entry name" value="Sig_transdc_His_kin-like_C"/>
</dbReference>
<dbReference type="Pfam" id="PF00512">
    <property type="entry name" value="HisKA"/>
    <property type="match status" value="1"/>
</dbReference>
<evidence type="ECO:0000256" key="1">
    <source>
        <dbReference type="ARBA" id="ARBA00000085"/>
    </source>
</evidence>
<evidence type="ECO:0000256" key="15">
    <source>
        <dbReference type="SAM" id="Phobius"/>
    </source>
</evidence>
<evidence type="ECO:0000256" key="8">
    <source>
        <dbReference type="ARBA" id="ARBA00022741"/>
    </source>
</evidence>
<dbReference type="SMART" id="SM00387">
    <property type="entry name" value="HATPase_c"/>
    <property type="match status" value="1"/>
</dbReference>
<evidence type="ECO:0000256" key="5">
    <source>
        <dbReference type="ARBA" id="ARBA00022553"/>
    </source>
</evidence>
<dbReference type="GO" id="GO:0006355">
    <property type="term" value="P:regulation of DNA-templated transcription"/>
    <property type="evidence" value="ECO:0007669"/>
    <property type="project" value="InterPro"/>
</dbReference>
<dbReference type="CDD" id="cd06225">
    <property type="entry name" value="HAMP"/>
    <property type="match status" value="1"/>
</dbReference>
<proteinExistence type="predicted"/>
<dbReference type="PROSITE" id="PS50885">
    <property type="entry name" value="HAMP"/>
    <property type="match status" value="1"/>
</dbReference>
<dbReference type="GO" id="GO:0007234">
    <property type="term" value="P:osmosensory signaling via phosphorelay pathway"/>
    <property type="evidence" value="ECO:0007669"/>
    <property type="project" value="TreeGrafter"/>
</dbReference>
<dbReference type="Pfam" id="PF19312">
    <property type="entry name" value="NtrY_N"/>
    <property type="match status" value="1"/>
</dbReference>
<keyword evidence="13 15" id="KW-0472">Membrane</keyword>
<dbReference type="EC" id="2.7.13.3" evidence="3"/>
<keyword evidence="7 15" id="KW-0812">Transmembrane</keyword>
<dbReference type="PANTHER" id="PTHR42878">
    <property type="entry name" value="TWO-COMPONENT HISTIDINE KINASE"/>
    <property type="match status" value="1"/>
</dbReference>
<dbReference type="InterPro" id="IPR036890">
    <property type="entry name" value="HATPase_C_sf"/>
</dbReference>
<dbReference type="FunFam" id="1.10.287.130:FF:000107">
    <property type="entry name" value="Sensor histidine kinase YycG"/>
    <property type="match status" value="1"/>
</dbReference>
<evidence type="ECO:0000256" key="9">
    <source>
        <dbReference type="ARBA" id="ARBA00022777"/>
    </source>
</evidence>
<dbReference type="Pfam" id="PF00989">
    <property type="entry name" value="PAS"/>
    <property type="match status" value="1"/>
</dbReference>
<evidence type="ECO:0000256" key="4">
    <source>
        <dbReference type="ARBA" id="ARBA00022475"/>
    </source>
</evidence>